<organism evidence="2 3">
    <name type="scientific">Oerskovia enterophila</name>
    <dbReference type="NCBI Taxonomy" id="43678"/>
    <lineage>
        <taxon>Bacteria</taxon>
        <taxon>Bacillati</taxon>
        <taxon>Actinomycetota</taxon>
        <taxon>Actinomycetes</taxon>
        <taxon>Micrococcales</taxon>
        <taxon>Cellulomonadaceae</taxon>
        <taxon>Oerskovia</taxon>
    </lineage>
</organism>
<keyword evidence="1" id="KW-1133">Transmembrane helix</keyword>
<protein>
    <submittedName>
        <fullName evidence="2">Uncharacterized protein</fullName>
    </submittedName>
</protein>
<dbReference type="AlphaFoldDB" id="A0A163PRQ2"/>
<dbReference type="RefSeq" id="WP_068710136.1">
    <property type="nucleotide sequence ID" value="NZ_LRIE01000085.1"/>
</dbReference>
<accession>A0A163PRQ2</accession>
<gene>
    <name evidence="2" type="ORF">OJAG_37590</name>
</gene>
<sequence length="167" mass="18745">MTVERTLARVEEDLRVGDVTMARTRLSSLVRSLQHRLDARERLADVCRLDGDPVEAGRWSYLSEHRDEGEVAAFERACGNDPVRIMRALRWRSSEEAAATEVARQRLLDVRGRAEAKAGRTLDWSDRGREAGDPWWRDLFAVGCLVMGVALVALVIIGAVTVVGWIF</sequence>
<dbReference type="PATRIC" id="fig|43678.3.peg.3928"/>
<reference evidence="2 3" key="1">
    <citation type="submission" date="2016-01" db="EMBL/GenBank/DDBJ databases">
        <title>Genome sequence of Oerskovia enterophila VJag, an agar and cellulose degrading bacterium.</title>
        <authorList>
            <person name="Poehlein A."/>
            <person name="Jag V."/>
            <person name="Bengelsdorf F."/>
            <person name="Duerre P."/>
            <person name="Daniel R."/>
        </authorList>
    </citation>
    <scope>NUCLEOTIDE SEQUENCE [LARGE SCALE GENOMIC DNA]</scope>
    <source>
        <strain evidence="2 3">VJag</strain>
    </source>
</reference>
<dbReference type="Pfam" id="PF20225">
    <property type="entry name" value="DUF6584"/>
    <property type="match status" value="1"/>
</dbReference>
<evidence type="ECO:0000313" key="2">
    <source>
        <dbReference type="EMBL" id="KZM33440.1"/>
    </source>
</evidence>
<dbReference type="Proteomes" id="UP000076447">
    <property type="component" value="Unassembled WGS sequence"/>
</dbReference>
<proteinExistence type="predicted"/>
<keyword evidence="1" id="KW-0812">Transmembrane</keyword>
<dbReference type="InterPro" id="IPR046491">
    <property type="entry name" value="DUF6584"/>
</dbReference>
<keyword evidence="1" id="KW-0472">Membrane</keyword>
<evidence type="ECO:0000313" key="3">
    <source>
        <dbReference type="Proteomes" id="UP000076447"/>
    </source>
</evidence>
<comment type="caution">
    <text evidence="2">The sequence shown here is derived from an EMBL/GenBank/DDBJ whole genome shotgun (WGS) entry which is preliminary data.</text>
</comment>
<name>A0A163PRQ2_9CELL</name>
<dbReference type="STRING" id="43678.OJAG_37590"/>
<feature type="transmembrane region" description="Helical" evidence="1">
    <location>
        <begin position="139"/>
        <end position="166"/>
    </location>
</feature>
<dbReference type="OrthoDB" id="3381914at2"/>
<evidence type="ECO:0000256" key="1">
    <source>
        <dbReference type="SAM" id="Phobius"/>
    </source>
</evidence>
<dbReference type="EMBL" id="LRIE01000085">
    <property type="protein sequence ID" value="KZM33440.1"/>
    <property type="molecule type" value="Genomic_DNA"/>
</dbReference>